<comment type="caution">
    <text evidence="3">The sequence shown here is derived from an EMBL/GenBank/DDBJ whole genome shotgun (WGS) entry which is preliminary data.</text>
</comment>
<name>A0ABP9UX54_9BACT</name>
<sequence length="476" mass="53546">MTERSFSVLESEEIWDSFTWLVYIDVMKKWLKIGVGVVILLIVALVVASNIFLTKNYLVAEIESSIDSRIQIGDLEVNLFSSPATVTISNVIIAERDVYAQDEVPHDERPKIEDGEIKVEEISFDVSLGELISKKINVSKLEVTGAHTKVVMNEEGELNIEKLFAEPPKEKKERERREKEKSFNAKENEDFVTELKQLIVKDTSFTMVIEKTGLVIEGSDLNVDLSDIRVDPNSLEQVNEAKLQFAAKMEVFSNEEERVKFGQIALQGPARVKLFDPATGDLEPDADVDFKIDDSSYVSTKVPYVKEVWKVTDTLGKLGLKVKVLPEQLTFGRSKKIKASYLKGKVDLHEPVSLVMSDWELALDGGSWFESGTEQHSFGVLLMAGESESAFVSKHLSTITDLAPKELRAKLHEEILEKVFVEGRLTLQVKTHGALSKPKVKLITRLPDTEKMAKEYAKKKLLNFALDKLLGDDKED</sequence>
<dbReference type="PANTHER" id="PTHR30441:SF8">
    <property type="entry name" value="DUF748 DOMAIN-CONTAINING PROTEIN"/>
    <property type="match status" value="1"/>
</dbReference>
<proteinExistence type="predicted"/>
<dbReference type="InterPro" id="IPR007844">
    <property type="entry name" value="AsmA"/>
</dbReference>
<reference evidence="3 4" key="1">
    <citation type="submission" date="2024-02" db="EMBL/GenBank/DDBJ databases">
        <title>Rubritalea halochordaticola NBRC 107102.</title>
        <authorList>
            <person name="Ichikawa N."/>
            <person name="Katano-Makiyama Y."/>
            <person name="Hidaka K."/>
        </authorList>
    </citation>
    <scope>NUCLEOTIDE SEQUENCE [LARGE SCALE GENOMIC DNA]</scope>
    <source>
        <strain evidence="3 4">NBRC 107102</strain>
    </source>
</reference>
<evidence type="ECO:0000256" key="1">
    <source>
        <dbReference type="SAM" id="Phobius"/>
    </source>
</evidence>
<evidence type="ECO:0000259" key="2">
    <source>
        <dbReference type="Pfam" id="PF05170"/>
    </source>
</evidence>
<keyword evidence="1" id="KW-1133">Transmembrane helix</keyword>
<organism evidence="3 4">
    <name type="scientific">Rubritalea halochordaticola</name>
    <dbReference type="NCBI Taxonomy" id="714537"/>
    <lineage>
        <taxon>Bacteria</taxon>
        <taxon>Pseudomonadati</taxon>
        <taxon>Verrucomicrobiota</taxon>
        <taxon>Verrucomicrobiia</taxon>
        <taxon>Verrucomicrobiales</taxon>
        <taxon>Rubritaleaceae</taxon>
        <taxon>Rubritalea</taxon>
    </lineage>
</organism>
<keyword evidence="1" id="KW-0472">Membrane</keyword>
<evidence type="ECO:0000313" key="3">
    <source>
        <dbReference type="EMBL" id="GAA5493939.1"/>
    </source>
</evidence>
<feature type="domain" description="AsmA" evidence="2">
    <location>
        <begin position="27"/>
        <end position="254"/>
    </location>
</feature>
<keyword evidence="4" id="KW-1185">Reference proteome</keyword>
<gene>
    <name evidence="3" type="ORF">Rhal01_00091</name>
</gene>
<dbReference type="Pfam" id="PF05170">
    <property type="entry name" value="AsmA"/>
    <property type="match status" value="1"/>
</dbReference>
<keyword evidence="1" id="KW-0812">Transmembrane</keyword>
<dbReference type="Proteomes" id="UP001424741">
    <property type="component" value="Unassembled WGS sequence"/>
</dbReference>
<dbReference type="EMBL" id="BAABRL010000001">
    <property type="protein sequence ID" value="GAA5493939.1"/>
    <property type="molecule type" value="Genomic_DNA"/>
</dbReference>
<accession>A0ABP9UX54</accession>
<dbReference type="InterPro" id="IPR052894">
    <property type="entry name" value="AsmA-related"/>
</dbReference>
<protein>
    <recommendedName>
        <fullName evidence="2">AsmA domain-containing protein</fullName>
    </recommendedName>
</protein>
<dbReference type="PANTHER" id="PTHR30441">
    <property type="entry name" value="DUF748 DOMAIN-CONTAINING PROTEIN"/>
    <property type="match status" value="1"/>
</dbReference>
<evidence type="ECO:0000313" key="4">
    <source>
        <dbReference type="Proteomes" id="UP001424741"/>
    </source>
</evidence>
<feature type="transmembrane region" description="Helical" evidence="1">
    <location>
        <begin position="33"/>
        <end position="53"/>
    </location>
</feature>